<evidence type="ECO:0000256" key="9">
    <source>
        <dbReference type="ARBA" id="ARBA00022840"/>
    </source>
</evidence>
<dbReference type="GO" id="GO:0006189">
    <property type="term" value="P:'de novo' IMP biosynthetic process"/>
    <property type="evidence" value="ECO:0007669"/>
    <property type="project" value="UniProtKB-UniRule"/>
</dbReference>
<dbReference type="InterPro" id="IPR011761">
    <property type="entry name" value="ATP-grasp"/>
</dbReference>
<dbReference type="FunFam" id="3.40.50.20:FF:000006">
    <property type="entry name" value="Phosphoribosylamine--glycine ligase, chloroplastic"/>
    <property type="match status" value="1"/>
</dbReference>
<dbReference type="FunFam" id="3.30.470.20:FF:000018">
    <property type="entry name" value="Trifunctional purine biosynthetic protein adenosine-3"/>
    <property type="match status" value="1"/>
</dbReference>
<keyword evidence="6" id="KW-0479">Metal-binding</keyword>
<dbReference type="SUPFAM" id="SSF52440">
    <property type="entry name" value="PreATP-grasp domain"/>
    <property type="match status" value="1"/>
</dbReference>
<evidence type="ECO:0000256" key="15">
    <source>
        <dbReference type="PROSITE-ProRule" id="PRU00409"/>
    </source>
</evidence>
<dbReference type="InterPro" id="IPR011054">
    <property type="entry name" value="Rudment_hybrid_motif"/>
</dbReference>
<dbReference type="GO" id="GO:0046872">
    <property type="term" value="F:metal ion binding"/>
    <property type="evidence" value="ECO:0007669"/>
    <property type="project" value="UniProtKB-KW"/>
</dbReference>
<evidence type="ECO:0000256" key="11">
    <source>
        <dbReference type="ARBA" id="ARBA00038345"/>
    </source>
</evidence>
<dbReference type="Gene3D" id="3.30.470.20">
    <property type="entry name" value="ATP-grasp fold, B domain"/>
    <property type="match status" value="1"/>
</dbReference>
<dbReference type="InterPro" id="IPR020560">
    <property type="entry name" value="PRibGlycinamide_synth_C-dom"/>
</dbReference>
<evidence type="ECO:0000256" key="14">
    <source>
        <dbReference type="HAMAP-Rule" id="MF_00138"/>
    </source>
</evidence>
<dbReference type="SUPFAM" id="SSF56059">
    <property type="entry name" value="Glutathione synthetase ATP-binding domain-like"/>
    <property type="match status" value="1"/>
</dbReference>
<keyword evidence="10" id="KW-0464">Manganese</keyword>
<dbReference type="InterPro" id="IPR013815">
    <property type="entry name" value="ATP_grasp_subdomain_1"/>
</dbReference>
<dbReference type="SUPFAM" id="SSF51246">
    <property type="entry name" value="Rudiment single hybrid motif"/>
    <property type="match status" value="1"/>
</dbReference>
<dbReference type="Pfam" id="PF01071">
    <property type="entry name" value="GARS_A"/>
    <property type="match status" value="1"/>
</dbReference>
<dbReference type="PANTHER" id="PTHR43472:SF1">
    <property type="entry name" value="PHOSPHORIBOSYLAMINE--GLYCINE LIGASE, CHLOROPLASTIC"/>
    <property type="match status" value="1"/>
</dbReference>
<comment type="catalytic activity">
    <reaction evidence="14">
        <text>5-phospho-beta-D-ribosylamine + glycine + ATP = N(1)-(5-phospho-beta-D-ribosyl)glycinamide + ADP + phosphate + H(+)</text>
        <dbReference type="Rhea" id="RHEA:17453"/>
        <dbReference type="ChEBI" id="CHEBI:15378"/>
        <dbReference type="ChEBI" id="CHEBI:30616"/>
        <dbReference type="ChEBI" id="CHEBI:43474"/>
        <dbReference type="ChEBI" id="CHEBI:57305"/>
        <dbReference type="ChEBI" id="CHEBI:58681"/>
        <dbReference type="ChEBI" id="CHEBI:143788"/>
        <dbReference type="ChEBI" id="CHEBI:456216"/>
        <dbReference type="EC" id="6.3.4.13"/>
    </reaction>
</comment>
<keyword evidence="7 15" id="KW-0547">Nucleotide-binding</keyword>
<gene>
    <name evidence="14 17" type="primary">purD</name>
    <name evidence="17" type="ORF">H8692_04795</name>
</gene>
<evidence type="ECO:0000256" key="4">
    <source>
        <dbReference type="ARBA" id="ARBA00013255"/>
    </source>
</evidence>
<accession>A0A926E5B0</accession>
<evidence type="ECO:0000256" key="2">
    <source>
        <dbReference type="ARBA" id="ARBA00001946"/>
    </source>
</evidence>
<evidence type="ECO:0000256" key="8">
    <source>
        <dbReference type="ARBA" id="ARBA00022755"/>
    </source>
</evidence>
<dbReference type="Proteomes" id="UP000610862">
    <property type="component" value="Unassembled WGS sequence"/>
</dbReference>
<reference evidence="17" key="1">
    <citation type="submission" date="2020-08" db="EMBL/GenBank/DDBJ databases">
        <title>Genome public.</title>
        <authorList>
            <person name="Liu C."/>
            <person name="Sun Q."/>
        </authorList>
    </citation>
    <scope>NUCLEOTIDE SEQUENCE</scope>
    <source>
        <strain evidence="17">NSJ-24</strain>
    </source>
</reference>
<evidence type="ECO:0000313" key="17">
    <source>
        <dbReference type="EMBL" id="MBC8568085.1"/>
    </source>
</evidence>
<evidence type="ECO:0000256" key="3">
    <source>
        <dbReference type="ARBA" id="ARBA00005174"/>
    </source>
</evidence>
<dbReference type="GO" id="GO:0005524">
    <property type="term" value="F:ATP binding"/>
    <property type="evidence" value="ECO:0007669"/>
    <property type="project" value="UniProtKB-UniRule"/>
</dbReference>
<dbReference type="InterPro" id="IPR037123">
    <property type="entry name" value="PRibGlycinamide_synth_C_sf"/>
</dbReference>
<dbReference type="Gene3D" id="3.90.600.10">
    <property type="entry name" value="Phosphoribosylglycinamide synthetase, C-terminal domain"/>
    <property type="match status" value="1"/>
</dbReference>
<dbReference type="AlphaFoldDB" id="A0A926E5B0"/>
<evidence type="ECO:0000259" key="16">
    <source>
        <dbReference type="PROSITE" id="PS50975"/>
    </source>
</evidence>
<proteinExistence type="inferred from homology"/>
<name>A0A926E5B0_9FIRM</name>
<dbReference type="InterPro" id="IPR000115">
    <property type="entry name" value="PRibGlycinamide_synth"/>
</dbReference>
<dbReference type="PROSITE" id="PS50975">
    <property type="entry name" value="ATP_GRASP"/>
    <property type="match status" value="1"/>
</dbReference>
<organism evidence="17 18">
    <name type="scientific">Lentihominibacter hominis</name>
    <dbReference type="NCBI Taxonomy" id="2763645"/>
    <lineage>
        <taxon>Bacteria</taxon>
        <taxon>Bacillati</taxon>
        <taxon>Bacillota</taxon>
        <taxon>Clostridia</taxon>
        <taxon>Peptostreptococcales</taxon>
        <taxon>Anaerovoracaceae</taxon>
        <taxon>Lentihominibacter</taxon>
    </lineage>
</organism>
<dbReference type="Pfam" id="PF02844">
    <property type="entry name" value="GARS_N"/>
    <property type="match status" value="1"/>
</dbReference>
<evidence type="ECO:0000256" key="7">
    <source>
        <dbReference type="ARBA" id="ARBA00022741"/>
    </source>
</evidence>
<dbReference type="SMART" id="SM01209">
    <property type="entry name" value="GARS_A"/>
    <property type="match status" value="1"/>
</dbReference>
<dbReference type="InterPro" id="IPR016185">
    <property type="entry name" value="PreATP-grasp_dom_sf"/>
</dbReference>
<dbReference type="EMBL" id="JACRTA010000001">
    <property type="protein sequence ID" value="MBC8568085.1"/>
    <property type="molecule type" value="Genomic_DNA"/>
</dbReference>
<evidence type="ECO:0000313" key="18">
    <source>
        <dbReference type="Proteomes" id="UP000610862"/>
    </source>
</evidence>
<dbReference type="Pfam" id="PF02843">
    <property type="entry name" value="GARS_C"/>
    <property type="match status" value="1"/>
</dbReference>
<evidence type="ECO:0000256" key="1">
    <source>
        <dbReference type="ARBA" id="ARBA00001936"/>
    </source>
</evidence>
<evidence type="ECO:0000256" key="10">
    <source>
        <dbReference type="ARBA" id="ARBA00023211"/>
    </source>
</evidence>
<evidence type="ECO:0000256" key="12">
    <source>
        <dbReference type="ARBA" id="ARBA00042242"/>
    </source>
</evidence>
<dbReference type="GO" id="GO:0009113">
    <property type="term" value="P:purine nucleobase biosynthetic process"/>
    <property type="evidence" value="ECO:0007669"/>
    <property type="project" value="InterPro"/>
</dbReference>
<keyword evidence="18" id="KW-1185">Reference proteome</keyword>
<dbReference type="Gene3D" id="3.30.1490.20">
    <property type="entry name" value="ATP-grasp fold, A domain"/>
    <property type="match status" value="1"/>
</dbReference>
<feature type="domain" description="ATP-grasp" evidence="16">
    <location>
        <begin position="107"/>
        <end position="313"/>
    </location>
</feature>
<sequence>MKVLVVGGGGREHAICWKLAQSPKVGELYCAPGNSGIAQIAQCVDIAAEDIDGICTFASENSIDLAVIGPEVPLAMGIVDELESKGVKVFGPNRKCSQLEASKSFTKSFLERHNIPTAGYKEFTDKDELLNAVGIYGYPMVIKADGLAAGKGVVIAENEVDARMAIEEMMGQKVFGAAGDKVVVEEFLTGIEASMLCFVDETSIIPMESAQDYKRIFDGDKGPNTGGMGTYSPSLVFTPQLEKQIKEQILEPTLKGFQDDGLDFKGVLFIGLMISDDGPKVIEFNNRFGDPETQSVLPRLDSDLLDIFMAVTENKLADVNIKWKKEKAVCVVAASGGYPGSYEKNKVIGGLDKVDEDVIVFHAGTSKKDTSELGCADENKEGCKGRSHMATVTSGGRVLGVTALGTTHEEAKAKAYDNIRRIRFEGMQYRKDIGIVNSEK</sequence>
<comment type="cofactor">
    <cofactor evidence="1">
        <name>Mn(2+)</name>
        <dbReference type="ChEBI" id="CHEBI:29035"/>
    </cofactor>
</comment>
<dbReference type="HAMAP" id="MF_00138">
    <property type="entry name" value="GARS"/>
    <property type="match status" value="1"/>
</dbReference>
<evidence type="ECO:0000256" key="6">
    <source>
        <dbReference type="ARBA" id="ARBA00022723"/>
    </source>
</evidence>
<dbReference type="InterPro" id="IPR020561">
    <property type="entry name" value="PRibGlycinamid_synth_ATP-grasp"/>
</dbReference>
<evidence type="ECO:0000256" key="5">
    <source>
        <dbReference type="ARBA" id="ARBA00022598"/>
    </source>
</evidence>
<protein>
    <recommendedName>
        <fullName evidence="4 14">Phosphoribosylamine--glycine ligase</fullName>
        <ecNumber evidence="4 14">6.3.4.13</ecNumber>
    </recommendedName>
    <alternativeName>
        <fullName evidence="14">GARS</fullName>
    </alternativeName>
    <alternativeName>
        <fullName evidence="12 14">Glycinamide ribonucleotide synthetase</fullName>
    </alternativeName>
    <alternativeName>
        <fullName evidence="13 14">Phosphoribosylglycinamide synthetase</fullName>
    </alternativeName>
</protein>
<dbReference type="SMART" id="SM01210">
    <property type="entry name" value="GARS_C"/>
    <property type="match status" value="1"/>
</dbReference>
<comment type="cofactor">
    <cofactor evidence="2">
        <name>Mg(2+)</name>
        <dbReference type="ChEBI" id="CHEBI:18420"/>
    </cofactor>
</comment>
<keyword evidence="9 15" id="KW-0067">ATP-binding</keyword>
<dbReference type="EC" id="6.3.4.13" evidence="4 14"/>
<comment type="caution">
    <text evidence="17">The sequence shown here is derived from an EMBL/GenBank/DDBJ whole genome shotgun (WGS) entry which is preliminary data.</text>
</comment>
<dbReference type="Gene3D" id="3.40.50.20">
    <property type="match status" value="1"/>
</dbReference>
<dbReference type="GO" id="GO:0004637">
    <property type="term" value="F:phosphoribosylamine-glycine ligase activity"/>
    <property type="evidence" value="ECO:0007669"/>
    <property type="project" value="UniProtKB-UniRule"/>
</dbReference>
<dbReference type="PROSITE" id="PS00184">
    <property type="entry name" value="GARS"/>
    <property type="match status" value="1"/>
</dbReference>
<dbReference type="NCBIfam" id="TIGR00877">
    <property type="entry name" value="purD"/>
    <property type="match status" value="1"/>
</dbReference>
<evidence type="ECO:0000256" key="13">
    <source>
        <dbReference type="ARBA" id="ARBA00042864"/>
    </source>
</evidence>
<dbReference type="PANTHER" id="PTHR43472">
    <property type="entry name" value="PHOSPHORIBOSYLAMINE--GLYCINE LIGASE"/>
    <property type="match status" value="1"/>
</dbReference>
<keyword evidence="8 14" id="KW-0658">Purine biosynthesis</keyword>
<dbReference type="InterPro" id="IPR020562">
    <property type="entry name" value="PRibGlycinamide_synth_N"/>
</dbReference>
<dbReference type="InterPro" id="IPR020559">
    <property type="entry name" value="PRibGlycinamide_synth_CS"/>
</dbReference>
<comment type="pathway">
    <text evidence="3 14">Purine metabolism; IMP biosynthesis via de novo pathway; N(1)-(5-phospho-D-ribosyl)glycinamide from 5-phospho-alpha-D-ribose 1-diphosphate: step 2/2.</text>
</comment>
<dbReference type="RefSeq" id="WP_187525085.1">
    <property type="nucleotide sequence ID" value="NZ_JACRTA010000001.1"/>
</dbReference>
<comment type="similarity">
    <text evidence="11 14">Belongs to the GARS family.</text>
</comment>
<keyword evidence="5 14" id="KW-0436">Ligase</keyword>